<organism evidence="3 4">
    <name type="scientific">Wenjunlia vitaminophila</name>
    <name type="common">Streptomyces vitaminophilus</name>
    <dbReference type="NCBI Taxonomy" id="76728"/>
    <lineage>
        <taxon>Bacteria</taxon>
        <taxon>Bacillati</taxon>
        <taxon>Actinomycetota</taxon>
        <taxon>Actinomycetes</taxon>
        <taxon>Kitasatosporales</taxon>
        <taxon>Streptomycetaceae</taxon>
        <taxon>Wenjunlia</taxon>
    </lineage>
</organism>
<evidence type="ECO:0000256" key="2">
    <source>
        <dbReference type="SAM" id="Phobius"/>
    </source>
</evidence>
<comment type="caution">
    <text evidence="3">The sequence shown here is derived from an EMBL/GenBank/DDBJ whole genome shotgun (WGS) entry which is preliminary data.</text>
</comment>
<evidence type="ECO:0000313" key="3">
    <source>
        <dbReference type="EMBL" id="KRV49645.1"/>
    </source>
</evidence>
<keyword evidence="2" id="KW-0812">Transmembrane</keyword>
<sequence>MSGDLVAVGVGTAFGARTGAGPDSRAAARSDTGHAGRLPEERSAGVASRPGSAVADPLLALAAGAGLIGGWCVFHRRRGGSQS</sequence>
<dbReference type="RefSeq" id="WP_018382936.1">
    <property type="nucleotide sequence ID" value="NZ_LLZU01000011.1"/>
</dbReference>
<dbReference type="EMBL" id="LLZU01000011">
    <property type="protein sequence ID" value="KRV49645.1"/>
    <property type="molecule type" value="Genomic_DNA"/>
</dbReference>
<proteinExistence type="predicted"/>
<name>A0A0T6LU43_WENVI</name>
<feature type="compositionally biased region" description="Basic and acidic residues" evidence="1">
    <location>
        <begin position="26"/>
        <end position="43"/>
    </location>
</feature>
<keyword evidence="4" id="KW-1185">Reference proteome</keyword>
<accession>A0A0T6LU43</accession>
<keyword evidence="2" id="KW-1133">Transmembrane helix</keyword>
<evidence type="ECO:0000313" key="4">
    <source>
        <dbReference type="Proteomes" id="UP000050867"/>
    </source>
</evidence>
<gene>
    <name evidence="3" type="ORF">AQ490_20235</name>
</gene>
<protein>
    <submittedName>
        <fullName evidence="3">Uncharacterized protein</fullName>
    </submittedName>
</protein>
<dbReference type="Proteomes" id="UP000050867">
    <property type="component" value="Unassembled WGS sequence"/>
</dbReference>
<keyword evidence="2" id="KW-0472">Membrane</keyword>
<dbReference type="AlphaFoldDB" id="A0A0T6LU43"/>
<reference evidence="3 4" key="1">
    <citation type="submission" date="2015-10" db="EMBL/GenBank/DDBJ databases">
        <title>Draft genome sequence of pyrrolomycin-producing Streptomyces vitaminophilus.</title>
        <authorList>
            <person name="Graham D.E."/>
            <person name="Mahan K.M."/>
            <person name="Klingeman D.M."/>
            <person name="Hettich R.L."/>
            <person name="Parry R.J."/>
        </authorList>
    </citation>
    <scope>NUCLEOTIDE SEQUENCE [LARGE SCALE GENOMIC DNA]</scope>
    <source>
        <strain evidence="3 4">ATCC 31673</strain>
    </source>
</reference>
<feature type="region of interest" description="Disordered" evidence="1">
    <location>
        <begin position="14"/>
        <end position="50"/>
    </location>
</feature>
<evidence type="ECO:0000256" key="1">
    <source>
        <dbReference type="SAM" id="MobiDB-lite"/>
    </source>
</evidence>
<feature type="transmembrane region" description="Helical" evidence="2">
    <location>
        <begin position="58"/>
        <end position="74"/>
    </location>
</feature>